<dbReference type="EMBL" id="LSKU01000001">
    <property type="protein sequence ID" value="KXG44822.1"/>
    <property type="molecule type" value="Genomic_DNA"/>
</dbReference>
<dbReference type="Gene3D" id="3.40.50.150">
    <property type="entry name" value="Vaccinia Virus protein VP39"/>
    <property type="match status" value="1"/>
</dbReference>
<gene>
    <name evidence="2" type="ORF">U473_12945</name>
</gene>
<reference evidence="2 3" key="1">
    <citation type="submission" date="2016-02" db="EMBL/GenBank/DDBJ databases">
        <title>Draft Genome for Tepidibacillus decaturensis nov. sp. Strain Z9, an Anaerobic, Moderately Thermophilic and Heterotrophic Bacterium from Deep Subsurface of the Illinois Basin, USA.</title>
        <authorList>
            <person name="Dong Y."/>
            <person name="Chang J.Y."/>
            <person name="Sanford R."/>
            <person name="Fouke B.W."/>
        </authorList>
    </citation>
    <scope>NUCLEOTIDE SEQUENCE [LARGE SCALE GENOMIC DNA]</scope>
    <source>
        <strain evidence="2 3">Z9</strain>
    </source>
</reference>
<comment type="caution">
    <text evidence="2">The sequence shown here is derived from an EMBL/GenBank/DDBJ whole genome shotgun (WGS) entry which is preliminary data.</text>
</comment>
<dbReference type="CDD" id="cd02440">
    <property type="entry name" value="AdoMet_MTases"/>
    <property type="match status" value="1"/>
</dbReference>
<feature type="domain" description="Methyltransferase small" evidence="1">
    <location>
        <begin position="27"/>
        <end position="165"/>
    </location>
</feature>
<protein>
    <recommendedName>
        <fullName evidence="1">Methyltransferase small domain-containing protein</fullName>
    </recommendedName>
</protein>
<dbReference type="InterPro" id="IPR007848">
    <property type="entry name" value="Small_mtfrase_dom"/>
</dbReference>
<dbReference type="Pfam" id="PF05175">
    <property type="entry name" value="MTS"/>
    <property type="match status" value="1"/>
</dbReference>
<keyword evidence="3" id="KW-1185">Reference proteome</keyword>
<evidence type="ECO:0000313" key="3">
    <source>
        <dbReference type="Proteomes" id="UP000070352"/>
    </source>
</evidence>
<dbReference type="PANTHER" id="PTHR47739:SF1">
    <property type="entry name" value="TRNA1(VAL) (ADENINE(37)-N6)-METHYLTRANSFERASE"/>
    <property type="match status" value="1"/>
</dbReference>
<proteinExistence type="predicted"/>
<dbReference type="AlphaFoldDB" id="A0A135L766"/>
<dbReference type="GO" id="GO:0008168">
    <property type="term" value="F:methyltransferase activity"/>
    <property type="evidence" value="ECO:0007669"/>
    <property type="project" value="InterPro"/>
</dbReference>
<accession>A0A135L766</accession>
<dbReference type="OrthoDB" id="9777257at2"/>
<dbReference type="Proteomes" id="UP000070352">
    <property type="component" value="Unassembled WGS sequence"/>
</dbReference>
<evidence type="ECO:0000259" key="1">
    <source>
        <dbReference type="Pfam" id="PF05175"/>
    </source>
</evidence>
<dbReference type="InterPro" id="IPR050210">
    <property type="entry name" value="tRNA_Adenine-N(6)_MTase"/>
</dbReference>
<dbReference type="RefSeq" id="WP_068727022.1">
    <property type="nucleotide sequence ID" value="NZ_LSKU01000001.1"/>
</dbReference>
<dbReference type="SUPFAM" id="SSF53335">
    <property type="entry name" value="S-adenosyl-L-methionine-dependent methyltransferases"/>
    <property type="match status" value="1"/>
</dbReference>
<evidence type="ECO:0000313" key="2">
    <source>
        <dbReference type="EMBL" id="KXG44822.1"/>
    </source>
</evidence>
<sequence>MERLDDLLNNDLKIIQSKDIFAFSMDAVLLAHFATIPKKGKIIDLCTGTGVIPLLMSTKTKTEIYGVEIQEKLVDMANRSVQINHLEGQIRIHHGDLKEAPRYFGKETFDLVTVNPPYMPINGQDHNINEHFAIARHEITTNLKAVINTSAQLLKTGGRLAMVHRPSRLGDIITTLREEKLEPKRIRFVHPSLQKEANMVLVEATKFGGKELHILPPLIVYAEDGKYEKEIQQIYFGDGK</sequence>
<dbReference type="STRING" id="1413211.U473_12945"/>
<dbReference type="InterPro" id="IPR029063">
    <property type="entry name" value="SAM-dependent_MTases_sf"/>
</dbReference>
<name>A0A135L766_9BACI</name>
<organism evidence="2 3">
    <name type="scientific">Tepidibacillus decaturensis</name>
    <dbReference type="NCBI Taxonomy" id="1413211"/>
    <lineage>
        <taxon>Bacteria</taxon>
        <taxon>Bacillati</taxon>
        <taxon>Bacillota</taxon>
        <taxon>Bacilli</taxon>
        <taxon>Bacillales</taxon>
        <taxon>Bacillaceae</taxon>
        <taxon>Tepidibacillus</taxon>
    </lineage>
</organism>
<dbReference type="PANTHER" id="PTHR47739">
    <property type="entry name" value="TRNA1(VAL) (ADENINE(37)-N6)-METHYLTRANSFERASE"/>
    <property type="match status" value="1"/>
</dbReference>